<protein>
    <recommendedName>
        <fullName evidence="6">Fatty acid hydroxylase domain-containing protein</fullName>
    </recommendedName>
</protein>
<reference evidence="7 8" key="1">
    <citation type="submission" date="2016-11" db="EMBL/GenBank/DDBJ databases">
        <title>The macronuclear genome of Stentor coeruleus: a giant cell with tiny introns.</title>
        <authorList>
            <person name="Slabodnick M."/>
            <person name="Ruby J.G."/>
            <person name="Reiff S.B."/>
            <person name="Swart E.C."/>
            <person name="Gosai S."/>
            <person name="Prabakaran S."/>
            <person name="Witkowska E."/>
            <person name="Larue G.E."/>
            <person name="Fisher S."/>
            <person name="Freeman R.M."/>
            <person name="Gunawardena J."/>
            <person name="Chu W."/>
            <person name="Stover N.A."/>
            <person name="Gregory B.D."/>
            <person name="Nowacki M."/>
            <person name="Derisi J."/>
            <person name="Roy S.W."/>
            <person name="Marshall W.F."/>
            <person name="Sood P."/>
        </authorList>
    </citation>
    <scope>NUCLEOTIDE SEQUENCE [LARGE SCALE GENOMIC DNA]</scope>
    <source>
        <strain evidence="7">WM001</strain>
    </source>
</reference>
<dbReference type="PANTHER" id="PTHR11863">
    <property type="entry name" value="STEROL DESATURASE"/>
    <property type="match status" value="1"/>
</dbReference>
<dbReference type="OrthoDB" id="1658724at2759"/>
<dbReference type="InterPro" id="IPR006694">
    <property type="entry name" value="Fatty_acid_hydroxylase"/>
</dbReference>
<keyword evidence="2 5" id="KW-0812">Transmembrane</keyword>
<evidence type="ECO:0000256" key="5">
    <source>
        <dbReference type="SAM" id="Phobius"/>
    </source>
</evidence>
<comment type="subcellular location">
    <subcellularLocation>
        <location evidence="1">Membrane</location>
    </subcellularLocation>
</comment>
<feature type="transmembrane region" description="Helical" evidence="5">
    <location>
        <begin position="59"/>
        <end position="83"/>
    </location>
</feature>
<proteinExistence type="predicted"/>
<feature type="transmembrane region" description="Helical" evidence="5">
    <location>
        <begin position="153"/>
        <end position="173"/>
    </location>
</feature>
<dbReference type="Pfam" id="PF04116">
    <property type="entry name" value="FA_hydroxylase"/>
    <property type="match status" value="1"/>
</dbReference>
<evidence type="ECO:0000313" key="8">
    <source>
        <dbReference type="Proteomes" id="UP000187209"/>
    </source>
</evidence>
<comment type="caution">
    <text evidence="7">The sequence shown here is derived from an EMBL/GenBank/DDBJ whole genome shotgun (WGS) entry which is preliminary data.</text>
</comment>
<dbReference type="AlphaFoldDB" id="A0A1R2C1G3"/>
<evidence type="ECO:0000256" key="4">
    <source>
        <dbReference type="ARBA" id="ARBA00023136"/>
    </source>
</evidence>
<dbReference type="GO" id="GO:0016020">
    <property type="term" value="C:membrane"/>
    <property type="evidence" value="ECO:0007669"/>
    <property type="project" value="UniProtKB-SubCell"/>
</dbReference>
<feature type="domain" description="Fatty acid hydroxylase" evidence="6">
    <location>
        <begin position="161"/>
        <end position="295"/>
    </location>
</feature>
<dbReference type="GO" id="GO:0008610">
    <property type="term" value="P:lipid biosynthetic process"/>
    <property type="evidence" value="ECO:0007669"/>
    <property type="project" value="InterPro"/>
</dbReference>
<evidence type="ECO:0000259" key="6">
    <source>
        <dbReference type="Pfam" id="PF04116"/>
    </source>
</evidence>
<evidence type="ECO:0000256" key="1">
    <source>
        <dbReference type="ARBA" id="ARBA00004370"/>
    </source>
</evidence>
<dbReference type="GO" id="GO:0016491">
    <property type="term" value="F:oxidoreductase activity"/>
    <property type="evidence" value="ECO:0007669"/>
    <property type="project" value="InterPro"/>
</dbReference>
<organism evidence="7 8">
    <name type="scientific">Stentor coeruleus</name>
    <dbReference type="NCBI Taxonomy" id="5963"/>
    <lineage>
        <taxon>Eukaryota</taxon>
        <taxon>Sar</taxon>
        <taxon>Alveolata</taxon>
        <taxon>Ciliophora</taxon>
        <taxon>Postciliodesmatophora</taxon>
        <taxon>Heterotrichea</taxon>
        <taxon>Heterotrichida</taxon>
        <taxon>Stentoridae</taxon>
        <taxon>Stentor</taxon>
    </lineage>
</organism>
<name>A0A1R2C1G3_9CILI</name>
<sequence length="310" mass="35954">MSAKKQERLSVFQFEKSRVLSKGSSILPALAVVYLYFFILPQFLHKIYVLLPYDNMTIMYALISALLIAFCSITANLFFYILYTKKIPYFEKFRVSQTPWPWESDPKGYKKQFYSTLKTVLINHLIILPGSSYFGVAVLNTQMNLKFEDLPSGLDLFCSVMFFLIVEDFSFYWGHRLFHTPWMYKKFHKKHHEYKISIGLASSYAHPVEFLFGNLLPVGLGPMILGPKCHIFAWFIWAIIRTFETVDGHSGYDFPWSPFRMIPFSAGAAYHGYHHSHNVGNFGSFLTFWDSLCGTNKSYLGFSAKKLRSD</sequence>
<evidence type="ECO:0000313" key="7">
    <source>
        <dbReference type="EMBL" id="OMJ82874.1"/>
    </source>
</evidence>
<dbReference type="GO" id="GO:0005506">
    <property type="term" value="F:iron ion binding"/>
    <property type="evidence" value="ECO:0007669"/>
    <property type="project" value="InterPro"/>
</dbReference>
<feature type="transmembrane region" description="Helical" evidence="5">
    <location>
        <begin position="194"/>
        <end position="213"/>
    </location>
</feature>
<keyword evidence="3 5" id="KW-1133">Transmembrane helix</keyword>
<dbReference type="Proteomes" id="UP000187209">
    <property type="component" value="Unassembled WGS sequence"/>
</dbReference>
<keyword evidence="4 5" id="KW-0472">Membrane</keyword>
<feature type="transmembrane region" description="Helical" evidence="5">
    <location>
        <begin position="120"/>
        <end position="141"/>
    </location>
</feature>
<dbReference type="EMBL" id="MPUH01000324">
    <property type="protein sequence ID" value="OMJ82874.1"/>
    <property type="molecule type" value="Genomic_DNA"/>
</dbReference>
<evidence type="ECO:0000256" key="2">
    <source>
        <dbReference type="ARBA" id="ARBA00022692"/>
    </source>
</evidence>
<gene>
    <name evidence="7" type="ORF">SteCoe_16342</name>
</gene>
<feature type="transmembrane region" description="Helical" evidence="5">
    <location>
        <begin position="20"/>
        <end position="39"/>
    </location>
</feature>
<keyword evidence="8" id="KW-1185">Reference proteome</keyword>
<dbReference type="InterPro" id="IPR050307">
    <property type="entry name" value="Sterol_Desaturase_Related"/>
</dbReference>
<accession>A0A1R2C1G3</accession>
<evidence type="ECO:0000256" key="3">
    <source>
        <dbReference type="ARBA" id="ARBA00022989"/>
    </source>
</evidence>